<protein>
    <submittedName>
        <fullName evidence="1">Uncharacterized protein</fullName>
    </submittedName>
</protein>
<accession>A0A9W9ZUX3</accession>
<organism evidence="1 2">
    <name type="scientific">Desmophyllum pertusum</name>
    <dbReference type="NCBI Taxonomy" id="174260"/>
    <lineage>
        <taxon>Eukaryota</taxon>
        <taxon>Metazoa</taxon>
        <taxon>Cnidaria</taxon>
        <taxon>Anthozoa</taxon>
        <taxon>Hexacorallia</taxon>
        <taxon>Scleractinia</taxon>
        <taxon>Caryophylliina</taxon>
        <taxon>Caryophylliidae</taxon>
        <taxon>Desmophyllum</taxon>
    </lineage>
</organism>
<dbReference type="EMBL" id="MU825599">
    <property type="protein sequence ID" value="KAJ7388157.1"/>
    <property type="molecule type" value="Genomic_DNA"/>
</dbReference>
<name>A0A9W9ZUX3_9CNID</name>
<comment type="caution">
    <text evidence="1">The sequence shown here is derived from an EMBL/GenBank/DDBJ whole genome shotgun (WGS) entry which is preliminary data.</text>
</comment>
<reference evidence="1" key="1">
    <citation type="submission" date="2023-01" db="EMBL/GenBank/DDBJ databases">
        <title>Genome assembly of the deep-sea coral Lophelia pertusa.</title>
        <authorList>
            <person name="Herrera S."/>
            <person name="Cordes E."/>
        </authorList>
    </citation>
    <scope>NUCLEOTIDE SEQUENCE</scope>
    <source>
        <strain evidence="1">USNM1676648</strain>
        <tissue evidence="1">Polyp</tissue>
    </source>
</reference>
<gene>
    <name evidence="1" type="ORF">OS493_039509</name>
</gene>
<keyword evidence="2" id="KW-1185">Reference proteome</keyword>
<proteinExistence type="predicted"/>
<dbReference type="AlphaFoldDB" id="A0A9W9ZUX3"/>
<evidence type="ECO:0000313" key="2">
    <source>
        <dbReference type="Proteomes" id="UP001163046"/>
    </source>
</evidence>
<sequence>MLDRSTADRVKRGKPPRNNRYYHYCSWAHALMRNELGPEDAEFAFPEVVLNYIRHLVPDNIKGEIREDAFQVSLEDFCKIMEMGPLNADENVQHV</sequence>
<dbReference type="OrthoDB" id="5954637at2759"/>
<evidence type="ECO:0000313" key="1">
    <source>
        <dbReference type="EMBL" id="KAJ7388157.1"/>
    </source>
</evidence>
<dbReference type="Proteomes" id="UP001163046">
    <property type="component" value="Unassembled WGS sequence"/>
</dbReference>